<dbReference type="FunFam" id="3.90.70.10:FF:000006">
    <property type="entry name" value="Cathepsin S"/>
    <property type="match status" value="1"/>
</dbReference>
<protein>
    <submittedName>
        <fullName evidence="10">Uncharacterized protein</fullName>
    </submittedName>
</protein>
<evidence type="ECO:0000256" key="5">
    <source>
        <dbReference type="ARBA" id="ARBA00023145"/>
    </source>
</evidence>
<name>A0AAW1VBN4_9CUCU</name>
<evidence type="ECO:0000259" key="8">
    <source>
        <dbReference type="SMART" id="SM00645"/>
    </source>
</evidence>
<proteinExistence type="inferred from homology"/>
<dbReference type="InterPro" id="IPR000169">
    <property type="entry name" value="Pept_cys_AS"/>
</dbReference>
<evidence type="ECO:0000256" key="2">
    <source>
        <dbReference type="ARBA" id="ARBA00022670"/>
    </source>
</evidence>
<dbReference type="PRINTS" id="PR00705">
    <property type="entry name" value="PAPAIN"/>
</dbReference>
<comment type="caution">
    <text evidence="10">The sequence shown here is derived from an EMBL/GenBank/DDBJ whole genome shotgun (WGS) entry which is preliminary data.</text>
</comment>
<dbReference type="PROSITE" id="PS00639">
    <property type="entry name" value="THIOL_PROTEASE_HIS"/>
    <property type="match status" value="1"/>
</dbReference>
<gene>
    <name evidence="10" type="ORF">WA026_023646</name>
</gene>
<organism evidence="10 11">
    <name type="scientific">Henosepilachna vigintioctopunctata</name>
    <dbReference type="NCBI Taxonomy" id="420089"/>
    <lineage>
        <taxon>Eukaryota</taxon>
        <taxon>Metazoa</taxon>
        <taxon>Ecdysozoa</taxon>
        <taxon>Arthropoda</taxon>
        <taxon>Hexapoda</taxon>
        <taxon>Insecta</taxon>
        <taxon>Pterygota</taxon>
        <taxon>Neoptera</taxon>
        <taxon>Endopterygota</taxon>
        <taxon>Coleoptera</taxon>
        <taxon>Polyphaga</taxon>
        <taxon>Cucujiformia</taxon>
        <taxon>Coccinelloidea</taxon>
        <taxon>Coccinellidae</taxon>
        <taxon>Epilachninae</taxon>
        <taxon>Epilachnini</taxon>
        <taxon>Henosepilachna</taxon>
    </lineage>
</organism>
<keyword evidence="2" id="KW-0645">Protease</keyword>
<evidence type="ECO:0000256" key="1">
    <source>
        <dbReference type="ARBA" id="ARBA00008455"/>
    </source>
</evidence>
<dbReference type="InterPro" id="IPR025661">
    <property type="entry name" value="Pept_asp_AS"/>
</dbReference>
<feature type="chain" id="PRO_5043979774" evidence="7">
    <location>
        <begin position="18"/>
        <end position="323"/>
    </location>
</feature>
<evidence type="ECO:0000259" key="9">
    <source>
        <dbReference type="SMART" id="SM00848"/>
    </source>
</evidence>
<dbReference type="InterPro" id="IPR038765">
    <property type="entry name" value="Papain-like_cys_pep_sf"/>
</dbReference>
<comment type="similarity">
    <text evidence="1">Belongs to the peptidase C1 family.</text>
</comment>
<accession>A0AAW1VBN4</accession>
<dbReference type="Proteomes" id="UP001431783">
    <property type="component" value="Unassembled WGS sequence"/>
</dbReference>
<dbReference type="EMBL" id="JARQZJ010000147">
    <property type="protein sequence ID" value="KAK9893082.1"/>
    <property type="molecule type" value="Genomic_DNA"/>
</dbReference>
<dbReference type="InterPro" id="IPR000668">
    <property type="entry name" value="Peptidase_C1A_C"/>
</dbReference>
<evidence type="ECO:0000256" key="4">
    <source>
        <dbReference type="ARBA" id="ARBA00022807"/>
    </source>
</evidence>
<evidence type="ECO:0000256" key="3">
    <source>
        <dbReference type="ARBA" id="ARBA00022801"/>
    </source>
</evidence>
<dbReference type="AlphaFoldDB" id="A0AAW1VBN4"/>
<keyword evidence="4" id="KW-0788">Thiol protease</keyword>
<dbReference type="PROSITE" id="PS00640">
    <property type="entry name" value="THIOL_PROTEASE_ASN"/>
    <property type="match status" value="1"/>
</dbReference>
<dbReference type="Pfam" id="PF08246">
    <property type="entry name" value="Inhibitor_I29"/>
    <property type="match status" value="1"/>
</dbReference>
<feature type="domain" description="Peptidase C1A papain C-terminal" evidence="8">
    <location>
        <begin position="114"/>
        <end position="322"/>
    </location>
</feature>
<sequence length="323" mass="35871">MFKSIVLFSSLLVVTFALSDVEVAQEWKQFLETSKKVYQSPKEEAKRLGIFRENLKKIEAHNKIFNEGKVTYKLGVTKFTDLTPEEFLEYVHKDKVLPSIKADEVFKANPNFTAPGSVDWRKQAKLFVKDQGQCGSCWSFSTTGAIEAHYYIARRQAVSLSEQNLIDCATSQYGNNGCNGGNYNGAFDYVKENGIDTESNYPYRAQQGSCNQRSTAVKISGYSNVNGDENSIQQAVASKGPVSIAIDASSELQNYHSGVLDDGTCTSNVNHAVLAVGYGEENGSPFWIIKNSWGSNWGENGYYRLVRNRSACGITTMPSYPRI</sequence>
<dbReference type="GO" id="GO:0008234">
    <property type="term" value="F:cysteine-type peptidase activity"/>
    <property type="evidence" value="ECO:0007669"/>
    <property type="project" value="UniProtKB-KW"/>
</dbReference>
<keyword evidence="3" id="KW-0378">Hydrolase</keyword>
<dbReference type="InterPro" id="IPR039417">
    <property type="entry name" value="Peptidase_C1A_papain-like"/>
</dbReference>
<dbReference type="PROSITE" id="PS00139">
    <property type="entry name" value="THIOL_PROTEASE_CYS"/>
    <property type="match status" value="1"/>
</dbReference>
<evidence type="ECO:0000256" key="6">
    <source>
        <dbReference type="ARBA" id="ARBA00023157"/>
    </source>
</evidence>
<dbReference type="GO" id="GO:0006508">
    <property type="term" value="P:proteolysis"/>
    <property type="evidence" value="ECO:0007669"/>
    <property type="project" value="UniProtKB-KW"/>
</dbReference>
<feature type="domain" description="Cathepsin propeptide inhibitor" evidence="9">
    <location>
        <begin position="27"/>
        <end position="87"/>
    </location>
</feature>
<keyword evidence="11" id="KW-1185">Reference proteome</keyword>
<evidence type="ECO:0000256" key="7">
    <source>
        <dbReference type="SAM" id="SignalP"/>
    </source>
</evidence>
<dbReference type="Gene3D" id="3.90.70.10">
    <property type="entry name" value="Cysteine proteinases"/>
    <property type="match status" value="1"/>
</dbReference>
<dbReference type="CDD" id="cd02248">
    <property type="entry name" value="Peptidase_C1A"/>
    <property type="match status" value="1"/>
</dbReference>
<keyword evidence="6" id="KW-1015">Disulfide bond</keyword>
<dbReference type="PANTHER" id="PTHR12411">
    <property type="entry name" value="CYSTEINE PROTEASE FAMILY C1-RELATED"/>
    <property type="match status" value="1"/>
</dbReference>
<dbReference type="InterPro" id="IPR013128">
    <property type="entry name" value="Peptidase_C1A"/>
</dbReference>
<dbReference type="InterPro" id="IPR025660">
    <property type="entry name" value="Pept_his_AS"/>
</dbReference>
<reference evidence="10 11" key="1">
    <citation type="submission" date="2023-03" db="EMBL/GenBank/DDBJ databases">
        <title>Genome insight into feeding habits of ladybird beetles.</title>
        <authorList>
            <person name="Li H.-S."/>
            <person name="Huang Y.-H."/>
            <person name="Pang H."/>
        </authorList>
    </citation>
    <scope>NUCLEOTIDE SEQUENCE [LARGE SCALE GENOMIC DNA]</scope>
    <source>
        <strain evidence="10">SYSU_2023b</strain>
        <tissue evidence="10">Whole body</tissue>
    </source>
</reference>
<keyword evidence="7" id="KW-0732">Signal</keyword>
<feature type="signal peptide" evidence="7">
    <location>
        <begin position="1"/>
        <end position="17"/>
    </location>
</feature>
<dbReference type="Pfam" id="PF00112">
    <property type="entry name" value="Peptidase_C1"/>
    <property type="match status" value="1"/>
</dbReference>
<dbReference type="SUPFAM" id="SSF54001">
    <property type="entry name" value="Cysteine proteinases"/>
    <property type="match status" value="1"/>
</dbReference>
<keyword evidence="5" id="KW-0865">Zymogen</keyword>
<dbReference type="SMART" id="SM00645">
    <property type="entry name" value="Pept_C1"/>
    <property type="match status" value="1"/>
</dbReference>
<dbReference type="InterPro" id="IPR013201">
    <property type="entry name" value="Prot_inhib_I29"/>
</dbReference>
<evidence type="ECO:0000313" key="11">
    <source>
        <dbReference type="Proteomes" id="UP001431783"/>
    </source>
</evidence>
<evidence type="ECO:0000313" key="10">
    <source>
        <dbReference type="EMBL" id="KAK9893082.1"/>
    </source>
</evidence>
<dbReference type="SMART" id="SM00848">
    <property type="entry name" value="Inhibitor_I29"/>
    <property type="match status" value="1"/>
</dbReference>